<gene>
    <name evidence="2" type="ORF">CFAM422_002352</name>
</gene>
<organism evidence="2 3">
    <name type="scientific">Trichoderma lentiforme</name>
    <dbReference type="NCBI Taxonomy" id="1567552"/>
    <lineage>
        <taxon>Eukaryota</taxon>
        <taxon>Fungi</taxon>
        <taxon>Dikarya</taxon>
        <taxon>Ascomycota</taxon>
        <taxon>Pezizomycotina</taxon>
        <taxon>Sordariomycetes</taxon>
        <taxon>Hypocreomycetidae</taxon>
        <taxon>Hypocreales</taxon>
        <taxon>Hypocreaceae</taxon>
        <taxon>Trichoderma</taxon>
    </lineage>
</organism>
<comment type="caution">
    <text evidence="2">The sequence shown here is derived from an EMBL/GenBank/DDBJ whole genome shotgun (WGS) entry which is preliminary data.</text>
</comment>
<feature type="region of interest" description="Disordered" evidence="1">
    <location>
        <begin position="1"/>
        <end position="80"/>
    </location>
</feature>
<feature type="compositionally biased region" description="Basic residues" evidence="1">
    <location>
        <begin position="21"/>
        <end position="54"/>
    </location>
</feature>
<accession>A0A9P4XPF8</accession>
<evidence type="ECO:0000313" key="3">
    <source>
        <dbReference type="Proteomes" id="UP000801864"/>
    </source>
</evidence>
<evidence type="ECO:0000256" key="1">
    <source>
        <dbReference type="SAM" id="MobiDB-lite"/>
    </source>
</evidence>
<dbReference type="AlphaFoldDB" id="A0A9P4XPF8"/>
<sequence>MDINGPNILQHSHVTHNLGPNHRRVPRAHQHPPVPHPRRQRHDGRPQHRPHRQPRPPQHQPPDPVEHHQRRHDRRQRQEEVQRALVFREHRHAAVRDGLDEGYHGRGAVAGLREGLPLEDLDGGARVEDVCVDEGDDVGGEERCQELLHDRFVHGSLLLVLLL</sequence>
<proteinExistence type="predicted"/>
<dbReference type="EMBL" id="QLNT01000003">
    <property type="protein sequence ID" value="KAF3075552.1"/>
    <property type="molecule type" value="Genomic_DNA"/>
</dbReference>
<evidence type="ECO:0000313" key="2">
    <source>
        <dbReference type="EMBL" id="KAF3075552.1"/>
    </source>
</evidence>
<protein>
    <submittedName>
        <fullName evidence="2">Uncharacterized protein</fullName>
    </submittedName>
</protein>
<reference evidence="2 3" key="1">
    <citation type="submission" date="2018-06" db="EMBL/GenBank/DDBJ databases">
        <title>Genome analysis of cellulolytic fungus Trichoderma lentiforme CFAM-422.</title>
        <authorList>
            <person name="Steindorff A.S."/>
            <person name="Formighieri E.F."/>
            <person name="Midorikawa G.E.O."/>
            <person name="Tamietti M.S."/>
            <person name="Ramos E.Z."/>
            <person name="Silva A.S."/>
            <person name="Bon E.P.S."/>
            <person name="Mendes T.D."/>
            <person name="Damaso M.C.T."/>
            <person name="Favaro L.C.L."/>
        </authorList>
    </citation>
    <scope>NUCLEOTIDE SEQUENCE [LARGE SCALE GENOMIC DNA]</scope>
    <source>
        <strain evidence="2 3">CFAM-422</strain>
    </source>
</reference>
<name>A0A9P4XPF8_9HYPO</name>
<keyword evidence="3" id="KW-1185">Reference proteome</keyword>
<dbReference type="Proteomes" id="UP000801864">
    <property type="component" value="Unassembled WGS sequence"/>
</dbReference>